<gene>
    <name evidence="1" type="ORF">BDR25DRAFT_354355</name>
</gene>
<protein>
    <submittedName>
        <fullName evidence="1">Uncharacterized protein</fullName>
    </submittedName>
</protein>
<proteinExistence type="predicted"/>
<organism evidence="1 2">
    <name type="scientific">Lindgomyces ingoldianus</name>
    <dbReference type="NCBI Taxonomy" id="673940"/>
    <lineage>
        <taxon>Eukaryota</taxon>
        <taxon>Fungi</taxon>
        <taxon>Dikarya</taxon>
        <taxon>Ascomycota</taxon>
        <taxon>Pezizomycotina</taxon>
        <taxon>Dothideomycetes</taxon>
        <taxon>Pleosporomycetidae</taxon>
        <taxon>Pleosporales</taxon>
        <taxon>Lindgomycetaceae</taxon>
        <taxon>Lindgomyces</taxon>
    </lineage>
</organism>
<name>A0ACB6QZ50_9PLEO</name>
<evidence type="ECO:0000313" key="1">
    <source>
        <dbReference type="EMBL" id="KAF2471848.1"/>
    </source>
</evidence>
<evidence type="ECO:0000313" key="2">
    <source>
        <dbReference type="Proteomes" id="UP000799755"/>
    </source>
</evidence>
<keyword evidence="2" id="KW-1185">Reference proteome</keyword>
<dbReference type="Proteomes" id="UP000799755">
    <property type="component" value="Unassembled WGS sequence"/>
</dbReference>
<reference evidence="1" key="1">
    <citation type="journal article" date="2020" name="Stud. Mycol.">
        <title>101 Dothideomycetes genomes: a test case for predicting lifestyles and emergence of pathogens.</title>
        <authorList>
            <person name="Haridas S."/>
            <person name="Albert R."/>
            <person name="Binder M."/>
            <person name="Bloem J."/>
            <person name="Labutti K."/>
            <person name="Salamov A."/>
            <person name="Andreopoulos B."/>
            <person name="Baker S."/>
            <person name="Barry K."/>
            <person name="Bills G."/>
            <person name="Bluhm B."/>
            <person name="Cannon C."/>
            <person name="Castanera R."/>
            <person name="Culley D."/>
            <person name="Daum C."/>
            <person name="Ezra D."/>
            <person name="Gonzalez J."/>
            <person name="Henrissat B."/>
            <person name="Kuo A."/>
            <person name="Liang C."/>
            <person name="Lipzen A."/>
            <person name="Lutzoni F."/>
            <person name="Magnuson J."/>
            <person name="Mondo S."/>
            <person name="Nolan M."/>
            <person name="Ohm R."/>
            <person name="Pangilinan J."/>
            <person name="Park H.-J."/>
            <person name="Ramirez L."/>
            <person name="Alfaro M."/>
            <person name="Sun H."/>
            <person name="Tritt A."/>
            <person name="Yoshinaga Y."/>
            <person name="Zwiers L.-H."/>
            <person name="Turgeon B."/>
            <person name="Goodwin S."/>
            <person name="Spatafora J."/>
            <person name="Crous P."/>
            <person name="Grigoriev I."/>
        </authorList>
    </citation>
    <scope>NUCLEOTIDE SEQUENCE</scope>
    <source>
        <strain evidence="1">ATCC 200398</strain>
    </source>
</reference>
<accession>A0ACB6QZ50</accession>
<dbReference type="EMBL" id="MU003504">
    <property type="protein sequence ID" value="KAF2471848.1"/>
    <property type="molecule type" value="Genomic_DNA"/>
</dbReference>
<sequence>MELKSFLVIGKPNKTRHLVTSYPRKVTDAPVTIITYVLKMIAYQWASPVPFIITCGRGWGKYEGRVPGETCKQPLFIDIDEISVGNFQRAKAQMIIIRCARNERRAAYQEYSNLRMPFRDREFGVVLIRPTEDNIEGIVCDQTDVQAEFSFLERAKVEAYFENEGRYHPTPVSMPADPKSFWTQR</sequence>
<comment type="caution">
    <text evidence="1">The sequence shown here is derived from an EMBL/GenBank/DDBJ whole genome shotgun (WGS) entry which is preliminary data.</text>
</comment>